<sequence>MAEINRRRKTRDNPKRRSRPHRPETLWRRLL</sequence>
<reference evidence="2" key="1">
    <citation type="journal article" date="2021" name="Proc. Natl. Acad. Sci. U.S.A.">
        <title>A Catalog of Tens of Thousands of Viruses from Human Metagenomes Reveals Hidden Associations with Chronic Diseases.</title>
        <authorList>
            <person name="Tisza M.J."/>
            <person name="Buck C.B."/>
        </authorList>
    </citation>
    <scope>NUCLEOTIDE SEQUENCE</scope>
    <source>
        <strain evidence="2">CtsGI2</strain>
    </source>
</reference>
<feature type="compositionally biased region" description="Basic and acidic residues" evidence="1">
    <location>
        <begin position="11"/>
        <end position="31"/>
    </location>
</feature>
<feature type="compositionally biased region" description="Basic residues" evidence="1">
    <location>
        <begin position="1"/>
        <end position="10"/>
    </location>
</feature>
<protein>
    <submittedName>
        <fullName evidence="2">Uncharacterized protein</fullName>
    </submittedName>
</protein>
<evidence type="ECO:0000256" key="1">
    <source>
        <dbReference type="SAM" id="MobiDB-lite"/>
    </source>
</evidence>
<evidence type="ECO:0000313" key="2">
    <source>
        <dbReference type="EMBL" id="DAE04026.1"/>
    </source>
</evidence>
<accession>A0A8S5PAM5</accession>
<feature type="region of interest" description="Disordered" evidence="1">
    <location>
        <begin position="1"/>
        <end position="31"/>
    </location>
</feature>
<organism evidence="2">
    <name type="scientific">Myoviridae sp. ctsGI2</name>
    <dbReference type="NCBI Taxonomy" id="2825188"/>
    <lineage>
        <taxon>Viruses</taxon>
        <taxon>Duplodnaviria</taxon>
        <taxon>Heunggongvirae</taxon>
        <taxon>Uroviricota</taxon>
        <taxon>Caudoviricetes</taxon>
    </lineage>
</organism>
<name>A0A8S5PAM5_9CAUD</name>
<dbReference type="EMBL" id="BK015382">
    <property type="protein sequence ID" value="DAE04026.1"/>
    <property type="molecule type" value="Genomic_DNA"/>
</dbReference>
<proteinExistence type="predicted"/>